<dbReference type="EC" id="1.1.-.-" evidence="5"/>
<dbReference type="SUPFAM" id="SSF48179">
    <property type="entry name" value="6-phosphogluconate dehydrogenase C-terminal domain-like"/>
    <property type="match status" value="1"/>
</dbReference>
<dbReference type="Proteomes" id="UP001589733">
    <property type="component" value="Unassembled WGS sequence"/>
</dbReference>
<accession>A0ABV6AZM3</accession>
<dbReference type="PANTHER" id="PTHR43580:SF2">
    <property type="entry name" value="CYTOKINE-LIKE NUCLEAR FACTOR N-PAC"/>
    <property type="match status" value="1"/>
</dbReference>
<name>A0ABV6AZM3_9DEIO</name>
<organism evidence="5 6">
    <name type="scientific">Deinococcus oregonensis</name>
    <dbReference type="NCBI Taxonomy" id="1805970"/>
    <lineage>
        <taxon>Bacteria</taxon>
        <taxon>Thermotogati</taxon>
        <taxon>Deinococcota</taxon>
        <taxon>Deinococci</taxon>
        <taxon>Deinococcales</taxon>
        <taxon>Deinococcaceae</taxon>
        <taxon>Deinococcus</taxon>
    </lineage>
</organism>
<dbReference type="InterPro" id="IPR006115">
    <property type="entry name" value="6PGDH_NADP-bd"/>
</dbReference>
<dbReference type="PANTHER" id="PTHR43580">
    <property type="entry name" value="OXIDOREDUCTASE GLYR1-RELATED"/>
    <property type="match status" value="1"/>
</dbReference>
<dbReference type="InterPro" id="IPR008927">
    <property type="entry name" value="6-PGluconate_DH-like_C_sf"/>
</dbReference>
<dbReference type="Pfam" id="PF14833">
    <property type="entry name" value="NAD_binding_11"/>
    <property type="match status" value="1"/>
</dbReference>
<dbReference type="Gene3D" id="1.10.1040.10">
    <property type="entry name" value="N-(1-d-carboxylethyl)-l-norvaline Dehydrogenase, domain 2"/>
    <property type="match status" value="1"/>
</dbReference>
<dbReference type="SUPFAM" id="SSF51735">
    <property type="entry name" value="NAD(P)-binding Rossmann-fold domains"/>
    <property type="match status" value="1"/>
</dbReference>
<dbReference type="PIRSF" id="PIRSF000103">
    <property type="entry name" value="HIBADH"/>
    <property type="match status" value="1"/>
</dbReference>
<dbReference type="InterPro" id="IPR013328">
    <property type="entry name" value="6PGD_dom2"/>
</dbReference>
<dbReference type="RefSeq" id="WP_380007039.1">
    <property type="nucleotide sequence ID" value="NZ_JBHLYR010000021.1"/>
</dbReference>
<keyword evidence="2" id="KW-0520">NAD</keyword>
<feature type="domain" description="3-hydroxyisobutyrate dehydrogenase-like NAD-binding" evidence="4">
    <location>
        <begin position="164"/>
        <end position="283"/>
    </location>
</feature>
<dbReference type="GO" id="GO:0016491">
    <property type="term" value="F:oxidoreductase activity"/>
    <property type="evidence" value="ECO:0007669"/>
    <property type="project" value="UniProtKB-KW"/>
</dbReference>
<dbReference type="Pfam" id="PF03446">
    <property type="entry name" value="NAD_binding_2"/>
    <property type="match status" value="1"/>
</dbReference>
<evidence type="ECO:0000259" key="4">
    <source>
        <dbReference type="Pfam" id="PF14833"/>
    </source>
</evidence>
<evidence type="ECO:0000313" key="6">
    <source>
        <dbReference type="Proteomes" id="UP001589733"/>
    </source>
</evidence>
<dbReference type="InterPro" id="IPR029154">
    <property type="entry name" value="HIBADH-like_NADP-bd"/>
</dbReference>
<feature type="domain" description="6-phosphogluconate dehydrogenase NADP-binding" evidence="3">
    <location>
        <begin position="2"/>
        <end position="161"/>
    </location>
</feature>
<dbReference type="EMBL" id="JBHLYR010000021">
    <property type="protein sequence ID" value="MFB9991641.1"/>
    <property type="molecule type" value="Genomic_DNA"/>
</dbReference>
<dbReference type="Gene3D" id="3.40.50.720">
    <property type="entry name" value="NAD(P)-binding Rossmann-like Domain"/>
    <property type="match status" value="1"/>
</dbReference>
<evidence type="ECO:0000259" key="3">
    <source>
        <dbReference type="Pfam" id="PF03446"/>
    </source>
</evidence>
<comment type="caution">
    <text evidence="5">The sequence shown here is derived from an EMBL/GenBank/DDBJ whole genome shotgun (WGS) entry which is preliminary data.</text>
</comment>
<evidence type="ECO:0000256" key="1">
    <source>
        <dbReference type="ARBA" id="ARBA00023002"/>
    </source>
</evidence>
<dbReference type="InterPro" id="IPR036291">
    <property type="entry name" value="NAD(P)-bd_dom_sf"/>
</dbReference>
<gene>
    <name evidence="5" type="ORF">ACFFLM_06635</name>
</gene>
<sequence length="285" mass="29101">MNVAVLGLGAMGSRVARRLLSGGLSVTVYNRSPSVAHALEAEGARRAETAKQAAEGADIVIAMVTDDAASRAVWDGDEGALAGLTPGAAALESSTLTPTRMRELAVQIGARGGHFLDAPVVGSRPQAEAGQLIFLVGGDAQVLAQVQPILQHLSAAVHHVGQVGQGTAMKLAVNALFAVQVAALGELLGLLRVAGIEEARTAQVLGALPVMSPAAKGGLTSMVARDFTPLFLVRLVEKDLGYATGEARALGTDLPLTSAVREVFVRAVNAGSGSQYLTAVAQLFA</sequence>
<dbReference type="InterPro" id="IPR051265">
    <property type="entry name" value="HIBADH-related_NP60_sf"/>
</dbReference>
<keyword evidence="6" id="KW-1185">Reference proteome</keyword>
<protein>
    <submittedName>
        <fullName evidence="5">NAD(P)-dependent oxidoreductase</fullName>
        <ecNumber evidence="5">1.1.-.-</ecNumber>
    </submittedName>
</protein>
<dbReference type="InterPro" id="IPR015815">
    <property type="entry name" value="HIBADH-related"/>
</dbReference>
<reference evidence="5 6" key="1">
    <citation type="submission" date="2024-09" db="EMBL/GenBank/DDBJ databases">
        <authorList>
            <person name="Sun Q."/>
            <person name="Mori K."/>
        </authorList>
    </citation>
    <scope>NUCLEOTIDE SEQUENCE [LARGE SCALE GENOMIC DNA]</scope>
    <source>
        <strain evidence="5 6">JCM 13503</strain>
    </source>
</reference>
<keyword evidence="1 5" id="KW-0560">Oxidoreductase</keyword>
<evidence type="ECO:0000256" key="2">
    <source>
        <dbReference type="ARBA" id="ARBA00023027"/>
    </source>
</evidence>
<evidence type="ECO:0000313" key="5">
    <source>
        <dbReference type="EMBL" id="MFB9991641.1"/>
    </source>
</evidence>
<proteinExistence type="predicted"/>